<feature type="binding site" description="in other chain" evidence="8">
    <location>
        <begin position="38"/>
        <end position="41"/>
    </location>
    <ligand>
        <name>IMP</name>
        <dbReference type="ChEBI" id="CHEBI:58053"/>
        <note>ligand shared between dimeric partners</note>
    </ligand>
</feature>
<comment type="cofactor">
    <cofactor evidence="8">
        <name>Mg(2+)</name>
        <dbReference type="ChEBI" id="CHEBI:18420"/>
    </cofactor>
    <text evidence="8">Binds 1 Mg(2+) ion per subunit.</text>
</comment>
<dbReference type="NCBIfam" id="NF002223">
    <property type="entry name" value="PRK01117.1"/>
    <property type="match status" value="1"/>
</dbReference>
<evidence type="ECO:0000256" key="3">
    <source>
        <dbReference type="ARBA" id="ARBA00022723"/>
    </source>
</evidence>
<keyword evidence="2 8" id="KW-0436">Ligase</keyword>
<dbReference type="Proteomes" id="UP000051749">
    <property type="component" value="Unassembled WGS sequence"/>
</dbReference>
<organism evidence="11 13">
    <name type="scientific">Pediococcus ethanolidurans</name>
    <dbReference type="NCBI Taxonomy" id="319653"/>
    <lineage>
        <taxon>Bacteria</taxon>
        <taxon>Bacillati</taxon>
        <taxon>Bacillota</taxon>
        <taxon>Bacilli</taxon>
        <taxon>Lactobacillales</taxon>
        <taxon>Lactobacillaceae</taxon>
        <taxon>Pediococcus</taxon>
    </lineage>
</organism>
<feature type="binding site" evidence="8">
    <location>
        <position position="142"/>
    </location>
    <ligand>
        <name>IMP</name>
        <dbReference type="ChEBI" id="CHEBI:58053"/>
        <note>ligand shared between dimeric partners</note>
    </ligand>
</feature>
<dbReference type="InterPro" id="IPR042110">
    <property type="entry name" value="Adenylosuccinate_synth_dom2"/>
</dbReference>
<evidence type="ECO:0000256" key="9">
    <source>
        <dbReference type="PROSITE-ProRule" id="PRU10134"/>
    </source>
</evidence>
<dbReference type="Proteomes" id="UP000182818">
    <property type="component" value="Unassembled WGS sequence"/>
</dbReference>
<dbReference type="GO" id="GO:0044208">
    <property type="term" value="P:'de novo' AMP biosynthetic process"/>
    <property type="evidence" value="ECO:0007669"/>
    <property type="project" value="UniProtKB-UniRule"/>
</dbReference>
<feature type="binding site" description="in other chain" evidence="8">
    <location>
        <position position="238"/>
    </location>
    <ligand>
        <name>IMP</name>
        <dbReference type="ChEBI" id="CHEBI:58053"/>
        <note>ligand shared between dimeric partners</note>
    </ligand>
</feature>
<evidence type="ECO:0000256" key="7">
    <source>
        <dbReference type="ARBA" id="ARBA00023134"/>
    </source>
</evidence>
<evidence type="ECO:0000256" key="2">
    <source>
        <dbReference type="ARBA" id="ARBA00022598"/>
    </source>
</evidence>
<keyword evidence="4 8" id="KW-0547">Nucleotide-binding</keyword>
<evidence type="ECO:0000313" key="14">
    <source>
        <dbReference type="Proteomes" id="UP000182818"/>
    </source>
</evidence>
<dbReference type="GO" id="GO:0046040">
    <property type="term" value="P:IMP metabolic process"/>
    <property type="evidence" value="ECO:0007669"/>
    <property type="project" value="TreeGrafter"/>
</dbReference>
<keyword evidence="6 8" id="KW-0460">Magnesium</keyword>
<dbReference type="GeneID" id="76043428"/>
<dbReference type="SUPFAM" id="SSF52540">
    <property type="entry name" value="P-loop containing nucleoside triphosphate hydrolases"/>
    <property type="match status" value="1"/>
</dbReference>
<keyword evidence="14" id="KW-1185">Reference proteome</keyword>
<dbReference type="FunFam" id="1.10.300.10:FF:000001">
    <property type="entry name" value="Adenylosuccinate synthetase"/>
    <property type="match status" value="1"/>
</dbReference>
<evidence type="ECO:0000256" key="1">
    <source>
        <dbReference type="ARBA" id="ARBA00011738"/>
    </source>
</evidence>
<dbReference type="FunFam" id="3.90.170.10:FF:000001">
    <property type="entry name" value="Adenylosuccinate synthetase"/>
    <property type="match status" value="1"/>
</dbReference>
<comment type="catalytic activity">
    <reaction evidence="8 10">
        <text>IMP + L-aspartate + GTP = N(6)-(1,2-dicarboxyethyl)-AMP + GDP + phosphate + 2 H(+)</text>
        <dbReference type="Rhea" id="RHEA:15753"/>
        <dbReference type="ChEBI" id="CHEBI:15378"/>
        <dbReference type="ChEBI" id="CHEBI:29991"/>
        <dbReference type="ChEBI" id="CHEBI:37565"/>
        <dbReference type="ChEBI" id="CHEBI:43474"/>
        <dbReference type="ChEBI" id="CHEBI:57567"/>
        <dbReference type="ChEBI" id="CHEBI:58053"/>
        <dbReference type="ChEBI" id="CHEBI:58189"/>
        <dbReference type="EC" id="6.3.4.4"/>
    </reaction>
</comment>
<dbReference type="CDD" id="cd03108">
    <property type="entry name" value="AdSS"/>
    <property type="match status" value="1"/>
</dbReference>
<accession>A0A0R2JZH3</accession>
<comment type="subunit">
    <text evidence="1 8">Homodimer.</text>
</comment>
<keyword evidence="8" id="KW-0963">Cytoplasm</keyword>
<evidence type="ECO:0000313" key="11">
    <source>
        <dbReference type="EMBL" id="KRN82689.1"/>
    </source>
</evidence>
<sequence length="430" mass="47545">MSSIVVVGSQWGDEGKGKITDFLGTKAALTVRFSGGDNAGHSIVFNGKKFALQLIPSGIFNRNGLSVIGNGVVVNPESLHNELHYLESNGIPTDNLRISDRAQVILPYHIRLDELQEQSKAAGKIGTTHKGIGPAYMDKAERIGIRICDLLERDTFEEKLRTNLKNKNLLFTKLYETEPLKFEDIFESFYQYGQEIKDRVTDTSVLINEALDKNEHVLFEGSQGVMLDYDHGTYPYVTSSNPTAGGAAVGSGVGPWRINQVVGACKAYTSRVGDGPFPTEQLNETGDFIREAGHEYGTVTGRPRRIGWLDTVVLRHATRVSGLTSLCLNCLDVLTGLATVKICTAYKLDGKTIYHYPASEKQIEKCQPVYEELPGWTEDITNCKTLAELPENARHYLDRVSELVGIPLSTFSVGPDREQTNVLTDIWNTK</sequence>
<dbReference type="UniPathway" id="UPA00075">
    <property type="reaction ID" value="UER00335"/>
</dbReference>
<feature type="binding site" evidence="8">
    <location>
        <position position="40"/>
    </location>
    <ligand>
        <name>Mg(2+)</name>
        <dbReference type="ChEBI" id="CHEBI:18420"/>
    </ligand>
</feature>
<reference evidence="12 14" key="2">
    <citation type="submission" date="2016-10" db="EMBL/GenBank/DDBJ databases">
        <authorList>
            <person name="Varghese N."/>
            <person name="Submissions S."/>
        </authorList>
    </citation>
    <scope>NUCLEOTIDE SEQUENCE [LARGE SCALE GENOMIC DNA]</scope>
    <source>
        <strain evidence="12 14">CGMCC 1.3889</strain>
    </source>
</reference>
<feature type="binding site" evidence="8">
    <location>
        <begin position="12"/>
        <end position="18"/>
    </location>
    <ligand>
        <name>GTP</name>
        <dbReference type="ChEBI" id="CHEBI:37565"/>
    </ligand>
</feature>
<dbReference type="EMBL" id="FOGK01000007">
    <property type="protein sequence ID" value="SER47355.1"/>
    <property type="molecule type" value="Genomic_DNA"/>
</dbReference>
<gene>
    <name evidence="8" type="primary">purA</name>
    <name evidence="11" type="ORF">IV87_GL002073</name>
    <name evidence="12" type="ORF">SAMN04487973_10772</name>
</gene>
<feature type="binding site" evidence="8">
    <location>
        <begin position="298"/>
        <end position="304"/>
    </location>
    <ligand>
        <name>substrate</name>
    </ligand>
</feature>
<dbReference type="InterPro" id="IPR018220">
    <property type="entry name" value="Adenylosuccin_syn_GTP-bd"/>
</dbReference>
<keyword evidence="5 8" id="KW-0658">Purine biosynthesis</keyword>
<dbReference type="OrthoDB" id="9807553at2"/>
<dbReference type="GO" id="GO:0005737">
    <property type="term" value="C:cytoplasm"/>
    <property type="evidence" value="ECO:0007669"/>
    <property type="project" value="UniProtKB-SubCell"/>
</dbReference>
<dbReference type="AlphaFoldDB" id="A0A0R2JZH3"/>
<evidence type="ECO:0000313" key="12">
    <source>
        <dbReference type="EMBL" id="SER47355.1"/>
    </source>
</evidence>
<name>A0A0R2JZH3_9LACO</name>
<dbReference type="EMBL" id="JQBY01000008">
    <property type="protein sequence ID" value="KRN82689.1"/>
    <property type="molecule type" value="Genomic_DNA"/>
</dbReference>
<evidence type="ECO:0000313" key="13">
    <source>
        <dbReference type="Proteomes" id="UP000051749"/>
    </source>
</evidence>
<feature type="binding site" description="in other chain" evidence="8">
    <location>
        <position position="302"/>
    </location>
    <ligand>
        <name>IMP</name>
        <dbReference type="ChEBI" id="CHEBI:58053"/>
        <note>ligand shared between dimeric partners</note>
    </ligand>
</feature>
<feature type="active site" description="Proton donor" evidence="8">
    <location>
        <position position="41"/>
    </location>
</feature>
<comment type="caution">
    <text evidence="11">The sequence shown here is derived from an EMBL/GenBank/DDBJ whole genome shotgun (WGS) entry which is preliminary data.</text>
</comment>
<dbReference type="Gene3D" id="1.10.300.10">
    <property type="entry name" value="Adenylosuccinate Synthetase, subunit A, domain 2"/>
    <property type="match status" value="1"/>
</dbReference>
<dbReference type="RefSeq" id="WP_057805996.1">
    <property type="nucleotide sequence ID" value="NZ_BJYP01000015.1"/>
</dbReference>
<dbReference type="InterPro" id="IPR033128">
    <property type="entry name" value="Adenylosuccin_syn_Lys_AS"/>
</dbReference>
<comment type="function">
    <text evidence="8">Plays an important role in the de novo pathway of purine nucleotide biosynthesis. Catalyzes the first committed step in the biosynthesis of AMP from IMP.</text>
</comment>
<dbReference type="PATRIC" id="fig|319653.3.peg.2111"/>
<dbReference type="GO" id="GO:0000287">
    <property type="term" value="F:magnesium ion binding"/>
    <property type="evidence" value="ECO:0007669"/>
    <property type="project" value="UniProtKB-UniRule"/>
</dbReference>
<dbReference type="HAMAP" id="MF_00011">
    <property type="entry name" value="Adenylosucc_synth"/>
    <property type="match status" value="1"/>
</dbReference>
<dbReference type="STRING" id="319653.SAMN04487973_10772"/>
<dbReference type="InterPro" id="IPR042111">
    <property type="entry name" value="Adenylosuccinate_synth_dom3"/>
</dbReference>
<feature type="binding site" evidence="8">
    <location>
        <position position="304"/>
    </location>
    <ligand>
        <name>GTP</name>
        <dbReference type="ChEBI" id="CHEBI:37565"/>
    </ligand>
</feature>
<feature type="binding site" description="in other chain" evidence="8">
    <location>
        <position position="223"/>
    </location>
    <ligand>
        <name>IMP</name>
        <dbReference type="ChEBI" id="CHEBI:58053"/>
        <note>ligand shared between dimeric partners</note>
    </ligand>
</feature>
<feature type="binding site" description="in other chain" evidence="8">
    <location>
        <position position="128"/>
    </location>
    <ligand>
        <name>IMP</name>
        <dbReference type="ChEBI" id="CHEBI:58053"/>
        <note>ligand shared between dimeric partners</note>
    </ligand>
</feature>
<feature type="binding site" evidence="8">
    <location>
        <position position="13"/>
    </location>
    <ligand>
        <name>Mg(2+)</name>
        <dbReference type="ChEBI" id="CHEBI:18420"/>
    </ligand>
</feature>
<dbReference type="PANTHER" id="PTHR11846:SF0">
    <property type="entry name" value="ADENYLOSUCCINATE SYNTHETASE"/>
    <property type="match status" value="1"/>
</dbReference>
<dbReference type="NCBIfam" id="TIGR00184">
    <property type="entry name" value="purA"/>
    <property type="match status" value="1"/>
</dbReference>
<comment type="pathway">
    <text evidence="8 10">Purine metabolism; AMP biosynthesis via de novo pathway; AMP from IMP: step 1/2.</text>
</comment>
<dbReference type="GO" id="GO:0005525">
    <property type="term" value="F:GTP binding"/>
    <property type="evidence" value="ECO:0007669"/>
    <property type="project" value="UniProtKB-UniRule"/>
</dbReference>
<comment type="subcellular location">
    <subcellularLocation>
        <location evidence="8">Cytoplasm</location>
    </subcellularLocation>
</comment>
<dbReference type="SMART" id="SM00788">
    <property type="entry name" value="Adenylsucc_synt"/>
    <property type="match status" value="1"/>
</dbReference>
<feature type="active site" evidence="9">
    <location>
        <position position="139"/>
    </location>
</feature>
<evidence type="ECO:0000256" key="8">
    <source>
        <dbReference type="HAMAP-Rule" id="MF_00011"/>
    </source>
</evidence>
<dbReference type="Pfam" id="PF00709">
    <property type="entry name" value="Adenylsucc_synt"/>
    <property type="match status" value="1"/>
</dbReference>
<dbReference type="InterPro" id="IPR027417">
    <property type="entry name" value="P-loop_NTPase"/>
</dbReference>
<evidence type="ECO:0000256" key="4">
    <source>
        <dbReference type="ARBA" id="ARBA00022741"/>
    </source>
</evidence>
<dbReference type="PROSITE" id="PS00513">
    <property type="entry name" value="ADENYLOSUCCIN_SYN_2"/>
    <property type="match status" value="1"/>
</dbReference>
<evidence type="ECO:0000256" key="5">
    <source>
        <dbReference type="ARBA" id="ARBA00022755"/>
    </source>
</evidence>
<dbReference type="InterPro" id="IPR042109">
    <property type="entry name" value="Adenylosuccinate_synth_dom1"/>
</dbReference>
<dbReference type="EC" id="6.3.4.4" evidence="8 10"/>
<comment type="similarity">
    <text evidence="8 10">Belongs to the adenylosuccinate synthetase family.</text>
</comment>
<keyword evidence="3 8" id="KW-0479">Metal-binding</keyword>
<evidence type="ECO:0000256" key="10">
    <source>
        <dbReference type="RuleBase" id="RU000520"/>
    </source>
</evidence>
<dbReference type="Gene3D" id="3.90.170.10">
    <property type="entry name" value="Adenylosuccinate Synthetase, subunit A, domain 3"/>
    <property type="match status" value="1"/>
</dbReference>
<feature type="binding site" evidence="8">
    <location>
        <begin position="330"/>
        <end position="332"/>
    </location>
    <ligand>
        <name>GTP</name>
        <dbReference type="ChEBI" id="CHEBI:37565"/>
    </ligand>
</feature>
<dbReference type="GO" id="GO:0004019">
    <property type="term" value="F:adenylosuccinate synthase activity"/>
    <property type="evidence" value="ECO:0007669"/>
    <property type="project" value="UniProtKB-UniRule"/>
</dbReference>
<dbReference type="PROSITE" id="PS01266">
    <property type="entry name" value="ADENYLOSUCCIN_SYN_1"/>
    <property type="match status" value="1"/>
</dbReference>
<dbReference type="Gene3D" id="3.40.440.10">
    <property type="entry name" value="Adenylosuccinate Synthetase, subunit A, domain 1"/>
    <property type="match status" value="1"/>
</dbReference>
<dbReference type="PANTHER" id="PTHR11846">
    <property type="entry name" value="ADENYLOSUCCINATE SYNTHETASE"/>
    <property type="match status" value="1"/>
</dbReference>
<feature type="binding site" description="in other chain" evidence="8">
    <location>
        <begin position="13"/>
        <end position="16"/>
    </location>
    <ligand>
        <name>IMP</name>
        <dbReference type="ChEBI" id="CHEBI:58053"/>
        <note>ligand shared between dimeric partners</note>
    </ligand>
</feature>
<feature type="binding site" evidence="8">
    <location>
        <begin position="40"/>
        <end position="42"/>
    </location>
    <ligand>
        <name>GTP</name>
        <dbReference type="ChEBI" id="CHEBI:37565"/>
    </ligand>
</feature>
<feature type="binding site" evidence="8">
    <location>
        <begin position="412"/>
        <end position="414"/>
    </location>
    <ligand>
        <name>GTP</name>
        <dbReference type="ChEBI" id="CHEBI:37565"/>
    </ligand>
</feature>
<feature type="active site" description="Proton acceptor" evidence="8">
    <location>
        <position position="13"/>
    </location>
</feature>
<keyword evidence="7 8" id="KW-0342">GTP-binding</keyword>
<dbReference type="InterPro" id="IPR001114">
    <property type="entry name" value="Adenylosuccinate_synthetase"/>
</dbReference>
<protein>
    <recommendedName>
        <fullName evidence="8 10">Adenylosuccinate synthetase</fullName>
        <shortName evidence="8">AMPSase</shortName>
        <shortName evidence="8">AdSS</shortName>
        <ecNumber evidence="8 10">6.3.4.4</ecNumber>
    </recommendedName>
    <alternativeName>
        <fullName evidence="8">IMP--aspartate ligase</fullName>
    </alternativeName>
</protein>
<evidence type="ECO:0000256" key="6">
    <source>
        <dbReference type="ARBA" id="ARBA00022842"/>
    </source>
</evidence>
<reference evidence="11 13" key="1">
    <citation type="journal article" date="2015" name="Genome Announc.">
        <title>Expanding the biotechnology potential of lactobacilli through comparative genomics of 213 strains and associated genera.</title>
        <authorList>
            <person name="Sun Z."/>
            <person name="Harris H.M."/>
            <person name="McCann A."/>
            <person name="Guo C."/>
            <person name="Argimon S."/>
            <person name="Zhang W."/>
            <person name="Yang X."/>
            <person name="Jeffery I.B."/>
            <person name="Cooney J.C."/>
            <person name="Kagawa T.F."/>
            <person name="Liu W."/>
            <person name="Song Y."/>
            <person name="Salvetti E."/>
            <person name="Wrobel A."/>
            <person name="Rasinkangas P."/>
            <person name="Parkhill J."/>
            <person name="Rea M.C."/>
            <person name="O'Sullivan O."/>
            <person name="Ritari J."/>
            <person name="Douillard F.P."/>
            <person name="Paul Ross R."/>
            <person name="Yang R."/>
            <person name="Briner A.E."/>
            <person name="Felis G.E."/>
            <person name="de Vos W.M."/>
            <person name="Barrangou R."/>
            <person name="Klaenhammer T.R."/>
            <person name="Caufield P.W."/>
            <person name="Cui Y."/>
            <person name="Zhang H."/>
            <person name="O'Toole P.W."/>
        </authorList>
    </citation>
    <scope>NUCLEOTIDE SEQUENCE [LARGE SCALE GENOMIC DNA]</scope>
    <source>
        <strain evidence="11 13">DSM 22301</strain>
    </source>
</reference>
<proteinExistence type="inferred from homology"/>